<dbReference type="GeneID" id="106155772"/>
<dbReference type="SUPFAM" id="SSF46565">
    <property type="entry name" value="Chaperone J-domain"/>
    <property type="match status" value="1"/>
</dbReference>
<dbReference type="CDD" id="cd06257">
    <property type="entry name" value="DnaJ"/>
    <property type="match status" value="1"/>
</dbReference>
<dbReference type="PRINTS" id="PR00625">
    <property type="entry name" value="JDOMAIN"/>
</dbReference>
<name>A0A1S3HJB3_LINAN</name>
<gene>
    <name evidence="4" type="primary">LOC106155772</name>
</gene>
<dbReference type="InterPro" id="IPR036249">
    <property type="entry name" value="Thioredoxin-like_sf"/>
</dbReference>
<dbReference type="AlphaFoldDB" id="A0A1S3HJB3"/>
<dbReference type="Pfam" id="PF00226">
    <property type="entry name" value="DnaJ"/>
    <property type="match status" value="1"/>
</dbReference>
<dbReference type="InterPro" id="IPR052448">
    <property type="entry name" value="DnaJ_C16_autophagy_reg"/>
</dbReference>
<dbReference type="PROSITE" id="PS00636">
    <property type="entry name" value="DNAJ_1"/>
    <property type="match status" value="1"/>
</dbReference>
<dbReference type="OrthoDB" id="10065037at2759"/>
<dbReference type="InterPro" id="IPR001623">
    <property type="entry name" value="DnaJ_domain"/>
</dbReference>
<dbReference type="STRING" id="7574.A0A1S3HJB3"/>
<dbReference type="InterPro" id="IPR018253">
    <property type="entry name" value="DnaJ_domain_CS"/>
</dbReference>
<dbReference type="KEGG" id="lak:106155772"/>
<feature type="domain" description="J" evidence="2">
    <location>
        <begin position="32"/>
        <end position="97"/>
    </location>
</feature>
<dbReference type="SMART" id="SM00271">
    <property type="entry name" value="DnaJ"/>
    <property type="match status" value="1"/>
</dbReference>
<dbReference type="PROSITE" id="PS50076">
    <property type="entry name" value="DNAJ_2"/>
    <property type="match status" value="1"/>
</dbReference>
<accession>A0A1S3HJB3</accession>
<dbReference type="PANTHER" id="PTHR44303:SF2">
    <property type="entry name" value="DNAJ HOMOLOG SUBFAMILY C MEMBER 16"/>
    <property type="match status" value="1"/>
</dbReference>
<keyword evidence="1" id="KW-1133">Transmembrane helix</keyword>
<dbReference type="PANTHER" id="PTHR44303">
    <property type="entry name" value="DNAJ HOMOLOG SUBFAMILY C MEMBER 16"/>
    <property type="match status" value="1"/>
</dbReference>
<keyword evidence="3" id="KW-1185">Reference proteome</keyword>
<keyword evidence="1" id="KW-0812">Transmembrane</keyword>
<dbReference type="InterPro" id="IPR036869">
    <property type="entry name" value="J_dom_sf"/>
</dbReference>
<keyword evidence="1" id="KW-0472">Membrane</keyword>
<protein>
    <submittedName>
        <fullName evidence="4">DnaJ homolog subfamily C member 16</fullName>
    </submittedName>
</protein>
<reference evidence="4" key="2">
    <citation type="submission" date="2025-08" db="UniProtKB">
        <authorList>
            <consortium name="RefSeq"/>
        </authorList>
    </citation>
    <scope>IDENTIFICATION</scope>
</reference>
<evidence type="ECO:0000256" key="1">
    <source>
        <dbReference type="SAM" id="Phobius"/>
    </source>
</evidence>
<evidence type="ECO:0000313" key="3">
    <source>
        <dbReference type="Proteomes" id="UP000085678"/>
    </source>
</evidence>
<dbReference type="SUPFAM" id="SSF52833">
    <property type="entry name" value="Thioredoxin-like"/>
    <property type="match status" value="1"/>
</dbReference>
<evidence type="ECO:0000259" key="2">
    <source>
        <dbReference type="PROSITE" id="PS50076"/>
    </source>
</evidence>
<feature type="transmembrane region" description="Helical" evidence="1">
    <location>
        <begin position="7"/>
        <end position="24"/>
    </location>
</feature>
<organism evidence="3 4">
    <name type="scientific">Lingula anatina</name>
    <name type="common">Brachiopod</name>
    <name type="synonym">Lingula unguis</name>
    <dbReference type="NCBI Taxonomy" id="7574"/>
    <lineage>
        <taxon>Eukaryota</taxon>
        <taxon>Metazoa</taxon>
        <taxon>Spiralia</taxon>
        <taxon>Lophotrochozoa</taxon>
        <taxon>Brachiopoda</taxon>
        <taxon>Linguliformea</taxon>
        <taxon>Lingulata</taxon>
        <taxon>Lingulida</taxon>
        <taxon>Linguloidea</taxon>
        <taxon>Lingulidae</taxon>
        <taxon>Lingula</taxon>
    </lineage>
</organism>
<sequence length="580" mass="67637">MIYQSIFFQNFLVFLHLCIIFSYLCNVTAEEDLYDVLGVAKNARNSEIKRAYKKLARQWHPDKNLEDPEAHEKFMKINEAYETLSDADKRAKYDRFGHTSAQEQSGRYHHNGFPFNDFFQGGAFNFQFDFGGQGGGSFSQKYRLTLRAYESRAMPESHSKPFLIYGYGDFCFNCMRLEPLWEKAVQDLETLGLGIGTVHMAMDGNLARKLRISDVPVIMGLVSGRLRTFHTSSYSLQSIREFIRRLFPQGLITMVTDKNYKDFLNSWKDNRVRVLFFSEREVPSLRVLASAFAFKDRAAFGYVHMSGGLTEEVWDTFNVQRFRETLLIFNENVQSPVATLSTNQIARHTMDEMIESNKYLILPRLSSQKVFNELCPVEPRRAHRKLCVVLLTRNIEQHEDHRTSFRNFARETSTSKDRVQHCYIYEDRQTSFIHSLTKGGAHGDNDTVLKVAIIWRKDPRSIDYNWFEPGWVAEGSLYASRRELLEDTLSNVLVNKEVLVLNTVLPDLLDEHTQSLMLRIYMRLLDWADVVYHFIMSYDTVTLLSVAFSIIIIIIISFFTRLVTKFDEETKRQQHQQQQQ</sequence>
<evidence type="ECO:0000313" key="4">
    <source>
        <dbReference type="RefSeq" id="XP_013386220.1"/>
    </source>
</evidence>
<dbReference type="Proteomes" id="UP000085678">
    <property type="component" value="Unplaced"/>
</dbReference>
<feature type="transmembrane region" description="Helical" evidence="1">
    <location>
        <begin position="543"/>
        <end position="563"/>
    </location>
</feature>
<dbReference type="Gene3D" id="1.10.287.110">
    <property type="entry name" value="DnaJ domain"/>
    <property type="match status" value="1"/>
</dbReference>
<proteinExistence type="predicted"/>
<dbReference type="RefSeq" id="XP_013386220.1">
    <property type="nucleotide sequence ID" value="XM_013530766.1"/>
</dbReference>
<dbReference type="InParanoid" id="A0A1S3HJB3"/>
<reference evidence="4" key="1">
    <citation type="journal article" date="2015" name="Nat. Commun.">
        <title>The Lingula genome provides insights into brachiopod evolution and the origin of phosphate biomineralization.</title>
        <authorList>
            <person name="Luo Y.J."/>
            <person name="Takeuchi T."/>
            <person name="Koyanagi R."/>
            <person name="Yamada L."/>
            <person name="Kanda M."/>
            <person name="Khalturina M."/>
            <person name="Fujie M."/>
            <person name="Yamasaki S.I."/>
            <person name="Endo K."/>
            <person name="Satoh N."/>
        </authorList>
    </citation>
    <scope>NUCLEOTIDE SEQUENCE</scope>
</reference>
<dbReference type="FunCoup" id="A0A1S3HJB3">
    <property type="interactions" value="1289"/>
</dbReference>
<feature type="non-terminal residue" evidence="4">
    <location>
        <position position="580"/>
    </location>
</feature>
<dbReference type="Gene3D" id="3.40.30.10">
    <property type="entry name" value="Glutaredoxin"/>
    <property type="match status" value="1"/>
</dbReference>